<feature type="transmembrane region" description="Helical" evidence="10">
    <location>
        <begin position="155"/>
        <end position="175"/>
    </location>
</feature>
<accession>A0ABS2NM66</accession>
<dbReference type="RefSeq" id="WP_204399958.1">
    <property type="nucleotide sequence ID" value="NZ_JAFBEE010000001.1"/>
</dbReference>
<evidence type="ECO:0000256" key="7">
    <source>
        <dbReference type="ARBA" id="ARBA00023136"/>
    </source>
</evidence>
<dbReference type="InterPro" id="IPR006303">
    <property type="entry name" value="FliR"/>
</dbReference>
<feature type="transmembrane region" description="Helical" evidence="10">
    <location>
        <begin position="215"/>
        <end position="239"/>
    </location>
</feature>
<feature type="transmembrane region" description="Helical" evidence="10">
    <location>
        <begin position="39"/>
        <end position="58"/>
    </location>
</feature>
<reference evidence="11 12" key="1">
    <citation type="submission" date="2021-01" db="EMBL/GenBank/DDBJ databases">
        <title>Genomic Encyclopedia of Type Strains, Phase IV (KMG-IV): sequencing the most valuable type-strain genomes for metagenomic binning, comparative biology and taxonomic classification.</title>
        <authorList>
            <person name="Goeker M."/>
        </authorList>
    </citation>
    <scope>NUCLEOTIDE SEQUENCE [LARGE SCALE GENOMIC DNA]</scope>
    <source>
        <strain evidence="11 12">DSM 25890</strain>
    </source>
</reference>
<evidence type="ECO:0000256" key="6">
    <source>
        <dbReference type="ARBA" id="ARBA00022989"/>
    </source>
</evidence>
<keyword evidence="4 10" id="KW-1003">Cell membrane</keyword>
<keyword evidence="7 10" id="KW-0472">Membrane</keyword>
<evidence type="ECO:0000313" key="11">
    <source>
        <dbReference type="EMBL" id="MBM7613674.1"/>
    </source>
</evidence>
<keyword evidence="11" id="KW-0966">Cell projection</keyword>
<keyword evidence="5 10" id="KW-0812">Transmembrane</keyword>
<protein>
    <recommendedName>
        <fullName evidence="3 9">Flagellar biosynthetic protein FliR</fullName>
    </recommendedName>
</protein>
<name>A0ABS2NM66_9FIRM</name>
<evidence type="ECO:0000256" key="1">
    <source>
        <dbReference type="ARBA" id="ARBA00002578"/>
    </source>
</evidence>
<keyword evidence="11" id="KW-0282">Flagellum</keyword>
<keyword evidence="11" id="KW-0969">Cilium</keyword>
<feature type="transmembrane region" description="Helical" evidence="10">
    <location>
        <begin position="123"/>
        <end position="143"/>
    </location>
</feature>
<comment type="subcellular location">
    <subcellularLocation>
        <location evidence="10">Cell membrane</location>
        <topology evidence="10">Multi-pass membrane protein</topology>
    </subcellularLocation>
    <subcellularLocation>
        <location evidence="10">Bacterial flagellum basal body</location>
    </subcellularLocation>
</comment>
<evidence type="ECO:0000256" key="10">
    <source>
        <dbReference type="RuleBase" id="RU362071"/>
    </source>
</evidence>
<dbReference type="InterPro" id="IPR002010">
    <property type="entry name" value="T3SS_IM_R"/>
</dbReference>
<dbReference type="Pfam" id="PF01311">
    <property type="entry name" value="Bac_export_1"/>
    <property type="match status" value="1"/>
</dbReference>
<keyword evidence="8 10" id="KW-0975">Bacterial flagellum</keyword>
<evidence type="ECO:0000313" key="12">
    <source>
        <dbReference type="Proteomes" id="UP001314796"/>
    </source>
</evidence>
<evidence type="ECO:0000256" key="2">
    <source>
        <dbReference type="ARBA" id="ARBA00009772"/>
    </source>
</evidence>
<dbReference type="Proteomes" id="UP001314796">
    <property type="component" value="Unassembled WGS sequence"/>
</dbReference>
<evidence type="ECO:0000256" key="8">
    <source>
        <dbReference type="ARBA" id="ARBA00023143"/>
    </source>
</evidence>
<dbReference type="EMBL" id="JAFBEE010000001">
    <property type="protein sequence ID" value="MBM7613674.1"/>
    <property type="molecule type" value="Genomic_DNA"/>
</dbReference>
<keyword evidence="6 10" id="KW-1133">Transmembrane helix</keyword>
<dbReference type="PANTHER" id="PTHR30065">
    <property type="entry name" value="FLAGELLAR BIOSYNTHETIC PROTEIN FLIR"/>
    <property type="match status" value="1"/>
</dbReference>
<feature type="transmembrane region" description="Helical" evidence="10">
    <location>
        <begin position="12"/>
        <end position="33"/>
    </location>
</feature>
<evidence type="ECO:0000256" key="4">
    <source>
        <dbReference type="ARBA" id="ARBA00022475"/>
    </source>
</evidence>
<evidence type="ECO:0000256" key="9">
    <source>
        <dbReference type="NCBIfam" id="TIGR01400"/>
    </source>
</evidence>
<evidence type="ECO:0000256" key="5">
    <source>
        <dbReference type="ARBA" id="ARBA00022692"/>
    </source>
</evidence>
<gene>
    <name evidence="11" type="ORF">JOC73_000182</name>
</gene>
<comment type="similarity">
    <text evidence="2 10">Belongs to the FliR/MopE/SpaR family.</text>
</comment>
<comment type="caution">
    <text evidence="11">The sequence shown here is derived from an EMBL/GenBank/DDBJ whole genome shotgun (WGS) entry which is preliminary data.</text>
</comment>
<dbReference type="PANTHER" id="PTHR30065:SF1">
    <property type="entry name" value="SURFACE PRESENTATION OF ANTIGENS PROTEIN SPAR"/>
    <property type="match status" value="1"/>
</dbReference>
<proteinExistence type="inferred from homology"/>
<keyword evidence="12" id="KW-1185">Reference proteome</keyword>
<feature type="transmembrane region" description="Helical" evidence="10">
    <location>
        <begin position="181"/>
        <end position="203"/>
    </location>
</feature>
<dbReference type="NCBIfam" id="TIGR01400">
    <property type="entry name" value="fliR"/>
    <property type="match status" value="1"/>
</dbReference>
<comment type="function">
    <text evidence="1 10">Role in flagellar biosynthesis.</text>
</comment>
<organism evidence="11 12">
    <name type="scientific">Alkaliphilus hydrothermalis</name>
    <dbReference type="NCBI Taxonomy" id="1482730"/>
    <lineage>
        <taxon>Bacteria</taxon>
        <taxon>Bacillati</taxon>
        <taxon>Bacillota</taxon>
        <taxon>Clostridia</taxon>
        <taxon>Peptostreptococcales</taxon>
        <taxon>Natronincolaceae</taxon>
        <taxon>Alkaliphilus</taxon>
    </lineage>
</organism>
<dbReference type="PRINTS" id="PR00953">
    <property type="entry name" value="TYPE3IMRPROT"/>
</dbReference>
<sequence>MEQLTNTILANFNLFILILIRVTGIFVAAPVFARNNFPMLLKVGLSATISFILLPTLGEGYMLEINGFLQLGYYSMMEFLIGLLIGFISFTYFTVIYVAGTIIDVQMGFSMVNVFDPQTNTQVPIMGNFYNNIISLLFIVMNGHHLLIRALVGSYRLLPVGFTFTIGDNVVVQMTMIFSEIFILAVKFSAPVLITVILVDILLGVLARTMPQMNVFVVGMPLKIVVGMVMILITLPFVIPFSEILFNRMFESVFDILKILSKG</sequence>
<evidence type="ECO:0000256" key="3">
    <source>
        <dbReference type="ARBA" id="ARBA00021717"/>
    </source>
</evidence>
<feature type="transmembrane region" description="Helical" evidence="10">
    <location>
        <begin position="79"/>
        <end position="103"/>
    </location>
</feature>